<evidence type="ECO:0000256" key="6">
    <source>
        <dbReference type="SAM" id="MobiDB-lite"/>
    </source>
</evidence>
<keyword evidence="2" id="KW-0229">DNA integration</keyword>
<evidence type="ECO:0000259" key="8">
    <source>
        <dbReference type="PROSITE" id="PS51900"/>
    </source>
</evidence>
<feature type="domain" description="Tyr recombinase" evidence="7">
    <location>
        <begin position="200"/>
        <end position="388"/>
    </location>
</feature>
<dbReference type="InterPro" id="IPR011010">
    <property type="entry name" value="DNA_brk_join_enz"/>
</dbReference>
<dbReference type="eggNOG" id="COG0582">
    <property type="taxonomic scope" value="Bacteria"/>
</dbReference>
<evidence type="ECO:0000313" key="9">
    <source>
        <dbReference type="EMBL" id="BAK36068.1"/>
    </source>
</evidence>
<dbReference type="KEGG" id="mph:MLP_30540"/>
<evidence type="ECO:0000259" key="7">
    <source>
        <dbReference type="PROSITE" id="PS51898"/>
    </source>
</evidence>
<dbReference type="CDD" id="cd01189">
    <property type="entry name" value="INT_ICEBs1_C_like"/>
    <property type="match status" value="1"/>
</dbReference>
<dbReference type="InterPro" id="IPR010998">
    <property type="entry name" value="Integrase_recombinase_N"/>
</dbReference>
<dbReference type="InterPro" id="IPR002104">
    <property type="entry name" value="Integrase_catalytic"/>
</dbReference>
<evidence type="ECO:0000256" key="4">
    <source>
        <dbReference type="ARBA" id="ARBA00023172"/>
    </source>
</evidence>
<dbReference type="InterPro" id="IPR058717">
    <property type="entry name" value="Phage_L5_Integrase_N"/>
</dbReference>
<dbReference type="Pfam" id="PF00589">
    <property type="entry name" value="Phage_integrase"/>
    <property type="match status" value="1"/>
</dbReference>
<dbReference type="SUPFAM" id="SSF56349">
    <property type="entry name" value="DNA breaking-rejoining enzymes"/>
    <property type="match status" value="1"/>
</dbReference>
<organism evidence="9 10">
    <name type="scientific">Microlunatus phosphovorus (strain ATCC 700054 / DSM 10555 / JCM 9379 / NBRC 101784 / NCIMB 13414 / VKM Ac-1990 / NM-1)</name>
    <dbReference type="NCBI Taxonomy" id="1032480"/>
    <lineage>
        <taxon>Bacteria</taxon>
        <taxon>Bacillati</taxon>
        <taxon>Actinomycetota</taxon>
        <taxon>Actinomycetes</taxon>
        <taxon>Propionibacteriales</taxon>
        <taxon>Propionibacteriaceae</taxon>
        <taxon>Microlunatus</taxon>
    </lineage>
</organism>
<dbReference type="InterPro" id="IPR013762">
    <property type="entry name" value="Integrase-like_cat_sf"/>
</dbReference>
<dbReference type="Pfam" id="PF14659">
    <property type="entry name" value="Phage_int_SAM_3"/>
    <property type="match status" value="1"/>
</dbReference>
<dbReference type="InterPro" id="IPR044068">
    <property type="entry name" value="CB"/>
</dbReference>
<dbReference type="AlphaFoldDB" id="F5XKJ6"/>
<sequence>MVKTVHSYCTLLHANPRQESDRMATKTKPRKQREGWGRVRKLPSGRFQASYQGPDIAVHNASTTFQTMTDARGWLVTERQLIDAGKWSPPKSRATLQRAETLAAYAEPWLANRTLKPRTRDLYQRLLDQKILPDLGPLPLKGITPLTVRTWHATLDLDHPTRRAHAYALLRTILGTAVTDGLISSNPCVIRGAGQTKREHKIQPASAADLDAIVAALPERYGCMVLLASWCAMRWGELVELRRSDLDLKNGKVKVRRSAQVVNGQVVVGPPKSDAGVRDIAIPPHLIPVIRAHVDRFAGWGREGLVFPAAQSGQQLAHGTFFKTWDAARKASGRPDLRFHDLRHTGAVMAAQTGATLAELMGRLGHSTPAMAIRYQHVAQDRDQEIARRLSAMVVTK</sequence>
<dbReference type="InterPro" id="IPR004107">
    <property type="entry name" value="Integrase_SAM-like_N"/>
</dbReference>
<comment type="similarity">
    <text evidence="1">Belongs to the 'phage' integrase family.</text>
</comment>
<evidence type="ECO:0000256" key="2">
    <source>
        <dbReference type="ARBA" id="ARBA00022908"/>
    </source>
</evidence>
<gene>
    <name evidence="9" type="ordered locus">MLP_30540</name>
</gene>
<dbReference type="HOGENOM" id="CLU_027562_17_5_11"/>
<evidence type="ECO:0000256" key="1">
    <source>
        <dbReference type="ARBA" id="ARBA00008857"/>
    </source>
</evidence>
<evidence type="ECO:0000313" key="10">
    <source>
        <dbReference type="Proteomes" id="UP000007947"/>
    </source>
</evidence>
<dbReference type="PROSITE" id="PS51900">
    <property type="entry name" value="CB"/>
    <property type="match status" value="1"/>
</dbReference>
<dbReference type="InterPro" id="IPR050090">
    <property type="entry name" value="Tyrosine_recombinase_XerCD"/>
</dbReference>
<dbReference type="Proteomes" id="UP000007947">
    <property type="component" value="Chromosome"/>
</dbReference>
<proteinExistence type="inferred from homology"/>
<dbReference type="PANTHER" id="PTHR30349:SF64">
    <property type="entry name" value="PROPHAGE INTEGRASE INTD-RELATED"/>
    <property type="match status" value="1"/>
</dbReference>
<keyword evidence="3 5" id="KW-0238">DNA-binding</keyword>
<dbReference type="Gene3D" id="1.10.443.10">
    <property type="entry name" value="Intergrase catalytic core"/>
    <property type="match status" value="1"/>
</dbReference>
<protein>
    <submittedName>
        <fullName evidence="9">Putative integrase</fullName>
    </submittedName>
</protein>
<accession>F5XKJ6</accession>
<evidence type="ECO:0000256" key="5">
    <source>
        <dbReference type="PROSITE-ProRule" id="PRU01248"/>
    </source>
</evidence>
<dbReference type="GO" id="GO:0006310">
    <property type="term" value="P:DNA recombination"/>
    <property type="evidence" value="ECO:0007669"/>
    <property type="project" value="UniProtKB-KW"/>
</dbReference>
<feature type="region of interest" description="Disordered" evidence="6">
    <location>
        <begin position="16"/>
        <end position="35"/>
    </location>
</feature>
<dbReference type="Gene3D" id="1.10.150.130">
    <property type="match status" value="1"/>
</dbReference>
<name>F5XKJ6_MICPN</name>
<dbReference type="PANTHER" id="PTHR30349">
    <property type="entry name" value="PHAGE INTEGRASE-RELATED"/>
    <property type="match status" value="1"/>
</dbReference>
<feature type="domain" description="Core-binding (CB)" evidence="8">
    <location>
        <begin position="100"/>
        <end position="178"/>
    </location>
</feature>
<keyword evidence="10" id="KW-1185">Reference proteome</keyword>
<dbReference type="STRING" id="1032480.MLP_30540"/>
<dbReference type="PROSITE" id="PS51898">
    <property type="entry name" value="TYR_RECOMBINASE"/>
    <property type="match status" value="1"/>
</dbReference>
<evidence type="ECO:0000256" key="3">
    <source>
        <dbReference type="ARBA" id="ARBA00023125"/>
    </source>
</evidence>
<keyword evidence="4" id="KW-0233">DNA recombination</keyword>
<dbReference type="Pfam" id="PF26003">
    <property type="entry name" value="Integrase_N_phage"/>
    <property type="match status" value="1"/>
</dbReference>
<dbReference type="GO" id="GO:0015074">
    <property type="term" value="P:DNA integration"/>
    <property type="evidence" value="ECO:0007669"/>
    <property type="project" value="UniProtKB-KW"/>
</dbReference>
<dbReference type="EMBL" id="AP012204">
    <property type="protein sequence ID" value="BAK36068.1"/>
    <property type="molecule type" value="Genomic_DNA"/>
</dbReference>
<reference evidence="9 10" key="1">
    <citation type="submission" date="2011-05" db="EMBL/GenBank/DDBJ databases">
        <title>Whole genome sequence of Microlunatus phosphovorus NM-1.</title>
        <authorList>
            <person name="Hosoyama A."/>
            <person name="Sasaki K."/>
            <person name="Harada T."/>
            <person name="Igarashi R."/>
            <person name="Kawakoshi A."/>
            <person name="Sasagawa M."/>
            <person name="Fukada J."/>
            <person name="Nakamura S."/>
            <person name="Katano Y."/>
            <person name="Hanada S."/>
            <person name="Kamagata Y."/>
            <person name="Nakamura N."/>
            <person name="Yamazaki S."/>
            <person name="Fujita N."/>
        </authorList>
    </citation>
    <scope>NUCLEOTIDE SEQUENCE [LARGE SCALE GENOMIC DNA]</scope>
    <source>
        <strain evidence="10">ATCC 700054 / DSM 10555 / JCM 9379 / NBRC 101784 / NCIMB 13414 / VKM Ac-1990 / NM-1</strain>
    </source>
</reference>
<dbReference type="GO" id="GO:0003677">
    <property type="term" value="F:DNA binding"/>
    <property type="evidence" value="ECO:0007669"/>
    <property type="project" value="UniProtKB-UniRule"/>
</dbReference>